<dbReference type="Proteomes" id="UP000630097">
    <property type="component" value="Unassembled WGS sequence"/>
</dbReference>
<keyword evidence="3" id="KW-1185">Reference proteome</keyword>
<dbReference type="SUPFAM" id="SSF56349">
    <property type="entry name" value="DNA breaking-rejoining enzymes"/>
    <property type="match status" value="1"/>
</dbReference>
<dbReference type="GO" id="GO:0006310">
    <property type="term" value="P:DNA recombination"/>
    <property type="evidence" value="ECO:0007669"/>
    <property type="project" value="InterPro"/>
</dbReference>
<sequence>MTSPPAPVEYAVAVEHYLAALRLSAASRRVYRIALATWAWALVARTPPDGRARRGAAAPIVPMALLDASGAAGRLEDALARRAATADPRTVSRELSILRGAISWWRMRGWIDADPLDGLRPPATPSSAPSTLTPAQVTEIFALPAPLREQTCWRLLYETTAPIERVLALNADDLDLIRRRVRGEPGIRWRAGSSRLLPLLLAGRTAGPVFLTSRQAAAGTAARDRCPVTGRGRLSYRQAAELFAAATRHLDPAGRGWTLRRLRAAGASA</sequence>
<evidence type="ECO:0000313" key="2">
    <source>
        <dbReference type="EMBL" id="GIG79426.1"/>
    </source>
</evidence>
<name>A0A8J3PR42_9ACTN</name>
<dbReference type="EMBL" id="BONV01000009">
    <property type="protein sequence ID" value="GIG79426.1"/>
    <property type="molecule type" value="Genomic_DNA"/>
</dbReference>
<evidence type="ECO:0000313" key="3">
    <source>
        <dbReference type="Proteomes" id="UP000630097"/>
    </source>
</evidence>
<feature type="domain" description="Tyr recombinase" evidence="1">
    <location>
        <begin position="127"/>
        <end position="269"/>
    </location>
</feature>
<dbReference type="AlphaFoldDB" id="A0A8J3PR42"/>
<dbReference type="GO" id="GO:0015074">
    <property type="term" value="P:DNA integration"/>
    <property type="evidence" value="ECO:0007669"/>
    <property type="project" value="InterPro"/>
</dbReference>
<dbReference type="RefSeq" id="WP_203882893.1">
    <property type="nucleotide sequence ID" value="NZ_BAABHH010000016.1"/>
</dbReference>
<protein>
    <recommendedName>
        <fullName evidence="1">Tyr recombinase domain-containing protein</fullName>
    </recommendedName>
</protein>
<proteinExistence type="predicted"/>
<organism evidence="2 3">
    <name type="scientific">Planotetraspora kaengkrachanensis</name>
    <dbReference type="NCBI Taxonomy" id="575193"/>
    <lineage>
        <taxon>Bacteria</taxon>
        <taxon>Bacillati</taxon>
        <taxon>Actinomycetota</taxon>
        <taxon>Actinomycetes</taxon>
        <taxon>Streptosporangiales</taxon>
        <taxon>Streptosporangiaceae</taxon>
        <taxon>Planotetraspora</taxon>
    </lineage>
</organism>
<dbReference type="GO" id="GO:0003677">
    <property type="term" value="F:DNA binding"/>
    <property type="evidence" value="ECO:0007669"/>
    <property type="project" value="InterPro"/>
</dbReference>
<gene>
    <name evidence="2" type="ORF">Pka01_25530</name>
</gene>
<dbReference type="InterPro" id="IPR002104">
    <property type="entry name" value="Integrase_catalytic"/>
</dbReference>
<comment type="caution">
    <text evidence="2">The sequence shown here is derived from an EMBL/GenBank/DDBJ whole genome shotgun (WGS) entry which is preliminary data.</text>
</comment>
<dbReference type="InterPro" id="IPR011010">
    <property type="entry name" value="DNA_brk_join_enz"/>
</dbReference>
<accession>A0A8J3PR42</accession>
<dbReference type="PROSITE" id="PS51898">
    <property type="entry name" value="TYR_RECOMBINASE"/>
    <property type="match status" value="1"/>
</dbReference>
<reference evidence="2 3" key="1">
    <citation type="submission" date="2021-01" db="EMBL/GenBank/DDBJ databases">
        <title>Whole genome shotgun sequence of Planotetraspora kaengkrachanensis NBRC 104272.</title>
        <authorList>
            <person name="Komaki H."/>
            <person name="Tamura T."/>
        </authorList>
    </citation>
    <scope>NUCLEOTIDE SEQUENCE [LARGE SCALE GENOMIC DNA]</scope>
    <source>
        <strain evidence="2 3">NBRC 104272</strain>
    </source>
</reference>
<evidence type="ECO:0000259" key="1">
    <source>
        <dbReference type="PROSITE" id="PS51898"/>
    </source>
</evidence>